<evidence type="ECO:0000313" key="3">
    <source>
        <dbReference type="Proteomes" id="UP000016569"/>
    </source>
</evidence>
<evidence type="ECO:0000313" key="2">
    <source>
        <dbReference type="EMBL" id="GAD59519.1"/>
    </source>
</evidence>
<reference evidence="3" key="1">
    <citation type="journal article" date="2013" name="Genome Announc.">
        <title>Draft Genome Sequence of the Dimorphic Prosthecate Bacterium Brevundimonas abyssalis TAR-001T.</title>
        <authorList>
            <person name="Tsubouchi T."/>
            <person name="Nishi S."/>
            <person name="Usui K."/>
            <person name="Shimane Y."/>
            <person name="Takaki Y."/>
            <person name="Maruyama T."/>
            <person name="Hatada Y."/>
        </authorList>
    </citation>
    <scope>NUCLEOTIDE SEQUENCE [LARGE SCALE GENOMIC DNA]</scope>
    <source>
        <strain evidence="3">TAR-001</strain>
    </source>
</reference>
<sequence>MARPRPPRPEPIDPLDRALEEAEAEAERIEKRRLLAVLRRSNADWWARQHARLANRTEPA</sequence>
<keyword evidence="1" id="KW-0175">Coiled coil</keyword>
<proteinExistence type="predicted"/>
<name>A0A8E0NBW4_9CAUL</name>
<comment type="caution">
    <text evidence="2">The sequence shown here is derived from an EMBL/GenBank/DDBJ whole genome shotgun (WGS) entry which is preliminary data.</text>
</comment>
<dbReference type="Proteomes" id="UP000016569">
    <property type="component" value="Unassembled WGS sequence"/>
</dbReference>
<evidence type="ECO:0000256" key="1">
    <source>
        <dbReference type="SAM" id="Coils"/>
    </source>
</evidence>
<feature type="coiled-coil region" evidence="1">
    <location>
        <begin position="12"/>
        <end position="39"/>
    </location>
</feature>
<gene>
    <name evidence="2" type="ORF">MBEBAB_1769</name>
</gene>
<organism evidence="2 3">
    <name type="scientific">Brevundimonas abyssalis TAR-001</name>
    <dbReference type="NCBI Taxonomy" id="1391729"/>
    <lineage>
        <taxon>Bacteria</taxon>
        <taxon>Pseudomonadati</taxon>
        <taxon>Pseudomonadota</taxon>
        <taxon>Alphaproteobacteria</taxon>
        <taxon>Caulobacterales</taxon>
        <taxon>Caulobacteraceae</taxon>
        <taxon>Brevundimonas</taxon>
    </lineage>
</organism>
<protein>
    <submittedName>
        <fullName evidence="2">Uncharacterized protein</fullName>
    </submittedName>
</protein>
<dbReference type="AlphaFoldDB" id="A0A8E0NBW4"/>
<dbReference type="EMBL" id="BATC01000029">
    <property type="protein sequence ID" value="GAD59519.1"/>
    <property type="molecule type" value="Genomic_DNA"/>
</dbReference>
<keyword evidence="3" id="KW-1185">Reference proteome</keyword>
<accession>A0A8E0NBW4</accession>